<dbReference type="RefSeq" id="WP_204031478.1">
    <property type="nucleotide sequence ID" value="NZ_BOOW01000045.1"/>
</dbReference>
<keyword evidence="1" id="KW-1133">Transmembrane helix</keyword>
<feature type="transmembrane region" description="Helical" evidence="1">
    <location>
        <begin position="106"/>
        <end position="127"/>
    </location>
</feature>
<feature type="transmembrane region" description="Helical" evidence="1">
    <location>
        <begin position="21"/>
        <end position="38"/>
    </location>
</feature>
<dbReference type="AlphaFoldDB" id="A0A919RPW8"/>
<keyword evidence="1" id="KW-0472">Membrane</keyword>
<dbReference type="EMBL" id="BOOW01000045">
    <property type="protein sequence ID" value="GII96479.1"/>
    <property type="molecule type" value="Genomic_DNA"/>
</dbReference>
<protein>
    <submittedName>
        <fullName evidence="2">ABC transporter</fullName>
    </submittedName>
</protein>
<reference evidence="2" key="1">
    <citation type="submission" date="2021-01" db="EMBL/GenBank/DDBJ databases">
        <title>Whole genome shotgun sequence of Sinosporangium siamense NBRC 109515.</title>
        <authorList>
            <person name="Komaki H."/>
            <person name="Tamura T."/>
        </authorList>
    </citation>
    <scope>NUCLEOTIDE SEQUENCE</scope>
    <source>
        <strain evidence="2">NBRC 109515</strain>
    </source>
</reference>
<dbReference type="Proteomes" id="UP000606172">
    <property type="component" value="Unassembled WGS sequence"/>
</dbReference>
<comment type="caution">
    <text evidence="2">The sequence shown here is derived from an EMBL/GenBank/DDBJ whole genome shotgun (WGS) entry which is preliminary data.</text>
</comment>
<organism evidence="2 3">
    <name type="scientific">Sinosporangium siamense</name>
    <dbReference type="NCBI Taxonomy" id="1367973"/>
    <lineage>
        <taxon>Bacteria</taxon>
        <taxon>Bacillati</taxon>
        <taxon>Actinomycetota</taxon>
        <taxon>Actinomycetes</taxon>
        <taxon>Streptosporangiales</taxon>
        <taxon>Streptosporangiaceae</taxon>
        <taxon>Sinosporangium</taxon>
    </lineage>
</organism>
<accession>A0A919RPW8</accession>
<evidence type="ECO:0000313" key="3">
    <source>
        <dbReference type="Proteomes" id="UP000606172"/>
    </source>
</evidence>
<evidence type="ECO:0000256" key="1">
    <source>
        <dbReference type="SAM" id="Phobius"/>
    </source>
</evidence>
<keyword evidence="3" id="KW-1185">Reference proteome</keyword>
<keyword evidence="1" id="KW-0812">Transmembrane</keyword>
<feature type="transmembrane region" description="Helical" evidence="1">
    <location>
        <begin position="175"/>
        <end position="193"/>
    </location>
</feature>
<feature type="transmembrane region" description="Helical" evidence="1">
    <location>
        <begin position="66"/>
        <end position="85"/>
    </location>
</feature>
<feature type="transmembrane region" description="Helical" evidence="1">
    <location>
        <begin position="147"/>
        <end position="168"/>
    </location>
</feature>
<gene>
    <name evidence="2" type="ORF">Ssi02_67100</name>
</gene>
<proteinExistence type="predicted"/>
<feature type="transmembrane region" description="Helical" evidence="1">
    <location>
        <begin position="221"/>
        <end position="242"/>
    </location>
</feature>
<evidence type="ECO:0000313" key="2">
    <source>
        <dbReference type="EMBL" id="GII96479.1"/>
    </source>
</evidence>
<sequence length="247" mass="26068">MNALGRAARAEWQKLRSIRSTWWFGGGALLTMVLVAVMEAEDTASFLAREGRPVEPVSSVLEGVEWVQLIFGSFGMLAMTSEYATRSIVVTLACTPSRVRLLLAKTAVVGAAVFAAGGLVAALGTAASVPQLHSYGEFDAVQVAGRILVIAAYLALIAVLAVGLGTLIRRSAGTITLLFALVYILPFGLEGLARTLSAEFLTTVARYTPGPAGERFMAGEWAFGLVLGGWAVTAVSAGMWVMRKRDA</sequence>
<name>A0A919RPW8_9ACTN</name>